<keyword evidence="2" id="KW-1185">Reference proteome</keyword>
<gene>
    <name evidence="1" type="ORF">DF182_17960</name>
</gene>
<protein>
    <submittedName>
        <fullName evidence="1">Uncharacterized protein</fullName>
    </submittedName>
</protein>
<organism evidence="1 2">
    <name type="scientific">Chitinophaga flava</name>
    <dbReference type="NCBI Taxonomy" id="2259036"/>
    <lineage>
        <taxon>Bacteria</taxon>
        <taxon>Pseudomonadati</taxon>
        <taxon>Bacteroidota</taxon>
        <taxon>Chitinophagia</taxon>
        <taxon>Chitinophagales</taxon>
        <taxon>Chitinophagaceae</taxon>
        <taxon>Chitinophaga</taxon>
    </lineage>
</organism>
<sequence>MKESAKLIDFFKSQNLFFSLLQIFKNLSVSLKTPYHKELCYLLPTLFLNRDGKGSKEIDISKIILKNY</sequence>
<evidence type="ECO:0000313" key="1">
    <source>
        <dbReference type="EMBL" id="RBL88474.1"/>
    </source>
</evidence>
<evidence type="ECO:0000313" key="2">
    <source>
        <dbReference type="Proteomes" id="UP000253410"/>
    </source>
</evidence>
<name>A0A365XRW5_9BACT</name>
<accession>A0A365XRW5</accession>
<dbReference type="AlphaFoldDB" id="A0A365XRW5"/>
<dbReference type="EMBL" id="QFFJ01000002">
    <property type="protein sequence ID" value="RBL88474.1"/>
    <property type="molecule type" value="Genomic_DNA"/>
</dbReference>
<proteinExistence type="predicted"/>
<dbReference type="Proteomes" id="UP000253410">
    <property type="component" value="Unassembled WGS sequence"/>
</dbReference>
<reference evidence="1 2" key="1">
    <citation type="submission" date="2018-05" db="EMBL/GenBank/DDBJ databases">
        <title>Chitinophaga sp. K3CV102501T nov., isolated from isolated from a monsoon evergreen broad-leaved forest soil.</title>
        <authorList>
            <person name="Lv Y."/>
        </authorList>
    </citation>
    <scope>NUCLEOTIDE SEQUENCE [LARGE SCALE GENOMIC DNA]</scope>
    <source>
        <strain evidence="1 2">GDMCC 1.1325</strain>
    </source>
</reference>
<comment type="caution">
    <text evidence="1">The sequence shown here is derived from an EMBL/GenBank/DDBJ whole genome shotgun (WGS) entry which is preliminary data.</text>
</comment>